<dbReference type="InterPro" id="IPR018962">
    <property type="entry name" value="DUF1995"/>
</dbReference>
<proteinExistence type="predicted"/>
<dbReference type="AlphaFoldDB" id="A0A6U9QJH0"/>
<dbReference type="Pfam" id="PF09353">
    <property type="entry name" value="DUF1995"/>
    <property type="match status" value="1"/>
</dbReference>
<dbReference type="EMBL" id="HBIS01003862">
    <property type="protein sequence ID" value="CAE0609680.1"/>
    <property type="molecule type" value="Transcribed_RNA"/>
</dbReference>
<dbReference type="PANTHER" id="PTHR35509">
    <property type="entry name" value="DOMAIN PROTEIN, PUTATIVE (DUF1995)-RELATED"/>
    <property type="match status" value="1"/>
</dbReference>
<accession>A0A6U9QJH0</accession>
<reference evidence="5" key="1">
    <citation type="submission" date="2021-01" db="EMBL/GenBank/DDBJ databases">
        <authorList>
            <person name="Corre E."/>
            <person name="Pelletier E."/>
            <person name="Niang G."/>
            <person name="Scheremetjew M."/>
            <person name="Finn R."/>
            <person name="Kale V."/>
            <person name="Holt S."/>
            <person name="Cochrane G."/>
            <person name="Meng A."/>
            <person name="Brown T."/>
            <person name="Cohen L."/>
        </authorList>
    </citation>
    <scope>NUCLEOTIDE SEQUENCE</scope>
    <source>
        <strain evidence="5">CCMP1897</strain>
    </source>
</reference>
<feature type="domain" description="DUF1995" evidence="2">
    <location>
        <begin position="35"/>
        <end position="267"/>
    </location>
</feature>
<evidence type="ECO:0000313" key="6">
    <source>
        <dbReference type="EMBL" id="CAE0609680.1"/>
    </source>
</evidence>
<dbReference type="PANTHER" id="PTHR35509:SF5">
    <property type="entry name" value="SAP DOMAIN-CONTAINING PROTEIN"/>
    <property type="match status" value="1"/>
</dbReference>
<evidence type="ECO:0000313" key="3">
    <source>
        <dbReference type="EMBL" id="CAE0609677.1"/>
    </source>
</evidence>
<sequence>MEIAKLPWTKAKGKTPRHGNRQDVATRASGGVDMPRTSLDMVRQAATAVSEADRCGCRRQAVQFLLPINQRRSNFLSTEPIDYPCSLYDEYRSAVHVVQSTLDEVDDSRNVGTMQLEEIGTAGVEGEPAAILRTSSNTHAAMVFPVSDQLDKLRKLDADCGKETLMVVNPQWNLTKGNLVSDFGIGPWRRKAEEFLATFEPVYVLEEHRIGAPGSLDPISGDVAGRGGVVRLLKVYNAPWLLYLVQQGSGLLFLGEFQTKPTYKDMEAAIGALKSGDYPSARSELARGNYTGKDGRQELLANLTPEQIDAMDKKSLQVALQALRLPTSGKLSKLKERLLEALKER</sequence>
<name>A0A6U9QJH0_9CHLO</name>
<evidence type="ECO:0000256" key="1">
    <source>
        <dbReference type="SAM" id="MobiDB-lite"/>
    </source>
</evidence>
<feature type="region of interest" description="Disordered" evidence="1">
    <location>
        <begin position="1"/>
        <end position="35"/>
    </location>
</feature>
<protein>
    <recommendedName>
        <fullName evidence="2">DUF1995 domain-containing protein</fullName>
    </recommendedName>
</protein>
<dbReference type="EMBL" id="HBIS01003861">
    <property type="protein sequence ID" value="CAE0609679.1"/>
    <property type="molecule type" value="Transcribed_RNA"/>
</dbReference>
<dbReference type="InterPro" id="IPR053021">
    <property type="entry name" value="Chloroplast_ADK"/>
</dbReference>
<dbReference type="EMBL" id="HBIS01003860">
    <property type="protein sequence ID" value="CAE0609678.1"/>
    <property type="molecule type" value="Transcribed_RNA"/>
</dbReference>
<organism evidence="5">
    <name type="scientific">Picocystis salinarum</name>
    <dbReference type="NCBI Taxonomy" id="88271"/>
    <lineage>
        <taxon>Eukaryota</taxon>
        <taxon>Viridiplantae</taxon>
        <taxon>Chlorophyta</taxon>
        <taxon>Picocystophyceae</taxon>
        <taxon>Picocystales</taxon>
        <taxon>Picocystaceae</taxon>
        <taxon>Picocystis</taxon>
    </lineage>
</organism>
<gene>
    <name evidence="3" type="ORF">PSAL00342_LOCUS3496</name>
    <name evidence="4" type="ORF">PSAL00342_LOCUS3497</name>
    <name evidence="5" type="ORF">PSAL00342_LOCUS3498</name>
    <name evidence="6" type="ORF">PSAL00342_LOCUS3499</name>
</gene>
<evidence type="ECO:0000259" key="2">
    <source>
        <dbReference type="Pfam" id="PF09353"/>
    </source>
</evidence>
<evidence type="ECO:0000313" key="4">
    <source>
        <dbReference type="EMBL" id="CAE0609678.1"/>
    </source>
</evidence>
<dbReference type="EMBL" id="HBIS01003859">
    <property type="protein sequence ID" value="CAE0609677.1"/>
    <property type="molecule type" value="Transcribed_RNA"/>
</dbReference>
<evidence type="ECO:0000313" key="5">
    <source>
        <dbReference type="EMBL" id="CAE0609679.1"/>
    </source>
</evidence>